<proteinExistence type="predicted"/>
<gene>
    <name evidence="1" type="ORF">F4821DRAFT_234675</name>
</gene>
<sequence>MVRRCLTIRLFLHFPTFLSLFVASLVADPSGLRGKKKEDLDKALFTCPEILSTILTASKMSCYTQSVEFWLE</sequence>
<organism evidence="1 2">
    <name type="scientific">Hypoxylon rubiginosum</name>
    <dbReference type="NCBI Taxonomy" id="110542"/>
    <lineage>
        <taxon>Eukaryota</taxon>
        <taxon>Fungi</taxon>
        <taxon>Dikarya</taxon>
        <taxon>Ascomycota</taxon>
        <taxon>Pezizomycotina</taxon>
        <taxon>Sordariomycetes</taxon>
        <taxon>Xylariomycetidae</taxon>
        <taxon>Xylariales</taxon>
        <taxon>Hypoxylaceae</taxon>
        <taxon>Hypoxylon</taxon>
    </lineage>
</organism>
<reference evidence="1 2" key="1">
    <citation type="journal article" date="2022" name="New Phytol.">
        <title>Ecological generalism drives hyperdiversity of secondary metabolite gene clusters in xylarialean endophytes.</title>
        <authorList>
            <person name="Franco M.E.E."/>
            <person name="Wisecaver J.H."/>
            <person name="Arnold A.E."/>
            <person name="Ju Y.M."/>
            <person name="Slot J.C."/>
            <person name="Ahrendt S."/>
            <person name="Moore L.P."/>
            <person name="Eastman K.E."/>
            <person name="Scott K."/>
            <person name="Konkel Z."/>
            <person name="Mondo S.J."/>
            <person name="Kuo A."/>
            <person name="Hayes R.D."/>
            <person name="Haridas S."/>
            <person name="Andreopoulos B."/>
            <person name="Riley R."/>
            <person name="LaButti K."/>
            <person name="Pangilinan J."/>
            <person name="Lipzen A."/>
            <person name="Amirebrahimi M."/>
            <person name="Yan J."/>
            <person name="Adam C."/>
            <person name="Keymanesh K."/>
            <person name="Ng V."/>
            <person name="Louie K."/>
            <person name="Northen T."/>
            <person name="Drula E."/>
            <person name="Henrissat B."/>
            <person name="Hsieh H.M."/>
            <person name="Youens-Clark K."/>
            <person name="Lutzoni F."/>
            <person name="Miadlikowska J."/>
            <person name="Eastwood D.C."/>
            <person name="Hamelin R.C."/>
            <person name="Grigoriev I.V."/>
            <person name="U'Ren J.M."/>
        </authorList>
    </citation>
    <scope>NUCLEOTIDE SEQUENCE [LARGE SCALE GENOMIC DNA]</scope>
    <source>
        <strain evidence="1 2">ER1909</strain>
    </source>
</reference>
<evidence type="ECO:0000313" key="1">
    <source>
        <dbReference type="EMBL" id="KAI6088139.1"/>
    </source>
</evidence>
<keyword evidence="2" id="KW-1185">Reference proteome</keyword>
<dbReference type="EMBL" id="MU394303">
    <property type="protein sequence ID" value="KAI6088139.1"/>
    <property type="molecule type" value="Genomic_DNA"/>
</dbReference>
<protein>
    <submittedName>
        <fullName evidence="1">Uncharacterized protein</fullName>
    </submittedName>
</protein>
<evidence type="ECO:0000313" key="2">
    <source>
        <dbReference type="Proteomes" id="UP001497680"/>
    </source>
</evidence>
<comment type="caution">
    <text evidence="1">The sequence shown here is derived from an EMBL/GenBank/DDBJ whole genome shotgun (WGS) entry which is preliminary data.</text>
</comment>
<dbReference type="Proteomes" id="UP001497680">
    <property type="component" value="Unassembled WGS sequence"/>
</dbReference>
<accession>A0ACC0D6C1</accession>
<name>A0ACC0D6C1_9PEZI</name>